<reference evidence="3 4" key="1">
    <citation type="journal article" date="2019" name="Commun. Biol.">
        <title>The bagworm genome reveals a unique fibroin gene that provides high tensile strength.</title>
        <authorList>
            <person name="Kono N."/>
            <person name="Nakamura H."/>
            <person name="Ohtoshi R."/>
            <person name="Tomita M."/>
            <person name="Numata K."/>
            <person name="Arakawa K."/>
        </authorList>
    </citation>
    <scope>NUCLEOTIDE SEQUENCE [LARGE SCALE GENOMIC DNA]</scope>
</reference>
<evidence type="ECO:0000259" key="2">
    <source>
        <dbReference type="Pfam" id="PF14214"/>
    </source>
</evidence>
<gene>
    <name evidence="3" type="ORF">EVAR_28168_1</name>
</gene>
<comment type="caution">
    <text evidence="3">The sequence shown here is derived from an EMBL/GenBank/DDBJ whole genome shotgun (WGS) entry which is preliminary data.</text>
</comment>
<keyword evidence="4" id="KW-1185">Reference proteome</keyword>
<dbReference type="AlphaFoldDB" id="A0A4C1VF00"/>
<evidence type="ECO:0000313" key="3">
    <source>
        <dbReference type="EMBL" id="GBP36827.1"/>
    </source>
</evidence>
<dbReference type="InterPro" id="IPR025476">
    <property type="entry name" value="Helitron_helicase-like"/>
</dbReference>
<evidence type="ECO:0000313" key="4">
    <source>
        <dbReference type="Proteomes" id="UP000299102"/>
    </source>
</evidence>
<proteinExistence type="predicted"/>
<feature type="compositionally biased region" description="Basic and acidic residues" evidence="1">
    <location>
        <begin position="8"/>
        <end position="25"/>
    </location>
</feature>
<sequence>MRTLRNRQSADRREVENRRSKERMATLRQKRAVTSKFEDLELQAFHYDYKKQINERPNIVIGKINTICEYGQARKFKGETADKRPDGRHERRFNAPQMNEVAVVIVGKEYGRRDIIIQRRCNKLRRIYETYRSYDALQYPLIFWQDMYAKIEAERSEFIRHNQRKLRSDENIHLRDAMMNDGNVDNMGKLVVLPSTFTGCPHHVFENAQNASQAKMDIRNADQGGIRSPEQAETHANKEIVLALVSSGIEATLMDGGRTAHSGLKLQSNIADYEFPSPENVLTLFADMSSQSLERVAVNRLMAPRKFTHFTSADI</sequence>
<evidence type="ECO:0000256" key="1">
    <source>
        <dbReference type="SAM" id="MobiDB-lite"/>
    </source>
</evidence>
<organism evidence="3 4">
    <name type="scientific">Eumeta variegata</name>
    <name type="common">Bagworm moth</name>
    <name type="synonym">Eumeta japonica</name>
    <dbReference type="NCBI Taxonomy" id="151549"/>
    <lineage>
        <taxon>Eukaryota</taxon>
        <taxon>Metazoa</taxon>
        <taxon>Ecdysozoa</taxon>
        <taxon>Arthropoda</taxon>
        <taxon>Hexapoda</taxon>
        <taxon>Insecta</taxon>
        <taxon>Pterygota</taxon>
        <taxon>Neoptera</taxon>
        <taxon>Endopterygota</taxon>
        <taxon>Lepidoptera</taxon>
        <taxon>Glossata</taxon>
        <taxon>Ditrysia</taxon>
        <taxon>Tineoidea</taxon>
        <taxon>Psychidae</taxon>
        <taxon>Oiketicinae</taxon>
        <taxon>Eumeta</taxon>
    </lineage>
</organism>
<dbReference type="PANTHER" id="PTHR45786">
    <property type="entry name" value="DNA BINDING PROTEIN-LIKE"/>
    <property type="match status" value="1"/>
</dbReference>
<dbReference type="EMBL" id="BGZK01000323">
    <property type="protein sequence ID" value="GBP36827.1"/>
    <property type="molecule type" value="Genomic_DNA"/>
</dbReference>
<name>A0A4C1VF00_EUMVA</name>
<feature type="region of interest" description="Disordered" evidence="1">
    <location>
        <begin position="1"/>
        <end position="25"/>
    </location>
</feature>
<feature type="domain" description="Helitron helicase-like" evidence="2">
    <location>
        <begin position="145"/>
        <end position="211"/>
    </location>
</feature>
<dbReference type="PANTHER" id="PTHR45786:SF74">
    <property type="entry name" value="ATP-DEPENDENT DNA HELICASE"/>
    <property type="match status" value="1"/>
</dbReference>
<dbReference type="STRING" id="151549.A0A4C1VF00"/>
<dbReference type="Pfam" id="PF14214">
    <property type="entry name" value="Helitron_like_N"/>
    <property type="match status" value="1"/>
</dbReference>
<dbReference type="Proteomes" id="UP000299102">
    <property type="component" value="Unassembled WGS sequence"/>
</dbReference>
<accession>A0A4C1VF00</accession>
<dbReference type="OrthoDB" id="41362at2759"/>
<protein>
    <recommendedName>
        <fullName evidence="2">Helitron helicase-like domain-containing protein</fullName>
    </recommendedName>
</protein>